<keyword evidence="5 9" id="KW-1133">Transmembrane helix</keyword>
<comment type="caution">
    <text evidence="12">The sequence shown here is derived from an EMBL/GenBank/DDBJ whole genome shotgun (WGS) entry which is preliminary data.</text>
</comment>
<dbReference type="Pfam" id="PF13774">
    <property type="entry name" value="Longin"/>
    <property type="match status" value="1"/>
</dbReference>
<dbReference type="InterPro" id="IPR051097">
    <property type="entry name" value="Synaptobrevin-like_transport"/>
</dbReference>
<keyword evidence="4" id="KW-0653">Protein transport</keyword>
<dbReference type="InterPro" id="IPR042855">
    <property type="entry name" value="V_SNARE_CC"/>
</dbReference>
<evidence type="ECO:0000256" key="2">
    <source>
        <dbReference type="ARBA" id="ARBA00022448"/>
    </source>
</evidence>
<dbReference type="PROSITE" id="PS50892">
    <property type="entry name" value="V_SNARE"/>
    <property type="match status" value="1"/>
</dbReference>
<dbReference type="GO" id="GO:0015031">
    <property type="term" value="P:protein transport"/>
    <property type="evidence" value="ECO:0007669"/>
    <property type="project" value="UniProtKB-KW"/>
</dbReference>
<evidence type="ECO:0000256" key="6">
    <source>
        <dbReference type="ARBA" id="ARBA00023136"/>
    </source>
</evidence>
<accession>A0AAW2YP51</accession>
<feature type="transmembrane region" description="Helical" evidence="9">
    <location>
        <begin position="175"/>
        <end position="201"/>
    </location>
</feature>
<dbReference type="GO" id="GO:0016192">
    <property type="term" value="P:vesicle-mediated transport"/>
    <property type="evidence" value="ECO:0007669"/>
    <property type="project" value="InterPro"/>
</dbReference>
<evidence type="ECO:0000256" key="8">
    <source>
        <dbReference type="PROSITE-ProRule" id="PRU00290"/>
    </source>
</evidence>
<dbReference type="PRINTS" id="PR00219">
    <property type="entry name" value="SYNAPTOBREVN"/>
</dbReference>
<dbReference type="CDD" id="cd15843">
    <property type="entry name" value="R-SNARE"/>
    <property type="match status" value="1"/>
</dbReference>
<comment type="similarity">
    <text evidence="1">Belongs to the synaptobrevin family.</text>
</comment>
<dbReference type="GO" id="GO:0012505">
    <property type="term" value="C:endomembrane system"/>
    <property type="evidence" value="ECO:0007669"/>
    <property type="project" value="UniProtKB-SubCell"/>
</dbReference>
<dbReference type="PANTHER" id="PTHR21136:SF168">
    <property type="entry name" value="VESICLE-ASSOCIATED MEMBRANE PROTEIN 9"/>
    <property type="match status" value="1"/>
</dbReference>
<dbReference type="SUPFAM" id="SSF58038">
    <property type="entry name" value="SNARE fusion complex"/>
    <property type="match status" value="1"/>
</dbReference>
<keyword evidence="8" id="KW-0175">Coiled coil</keyword>
<evidence type="ECO:0000256" key="7">
    <source>
        <dbReference type="ARBA" id="ARBA00046280"/>
    </source>
</evidence>
<keyword evidence="13" id="KW-1185">Reference proteome</keyword>
<dbReference type="GO" id="GO:0005737">
    <property type="term" value="C:cytoplasm"/>
    <property type="evidence" value="ECO:0007669"/>
    <property type="project" value="UniProtKB-ARBA"/>
</dbReference>
<keyword evidence="3 9" id="KW-0812">Transmembrane</keyword>
<feature type="domain" description="V-SNARE coiled-coil homology" evidence="11">
    <location>
        <begin position="118"/>
        <end position="178"/>
    </location>
</feature>
<dbReference type="InterPro" id="IPR001388">
    <property type="entry name" value="Synaptobrevin-like"/>
</dbReference>
<dbReference type="InterPro" id="IPR011012">
    <property type="entry name" value="Longin-like_dom_sf"/>
</dbReference>
<dbReference type="GO" id="GO:0016020">
    <property type="term" value="C:membrane"/>
    <property type="evidence" value="ECO:0007669"/>
    <property type="project" value="InterPro"/>
</dbReference>
<protein>
    <submittedName>
        <fullName evidence="12">Vesicle-associated membrane protein VAMP7</fullName>
    </submittedName>
</protein>
<dbReference type="SUPFAM" id="SSF64356">
    <property type="entry name" value="SNARE-like"/>
    <property type="match status" value="1"/>
</dbReference>
<organism evidence="12 13">
    <name type="scientific">Acrasis kona</name>
    <dbReference type="NCBI Taxonomy" id="1008807"/>
    <lineage>
        <taxon>Eukaryota</taxon>
        <taxon>Discoba</taxon>
        <taxon>Heterolobosea</taxon>
        <taxon>Tetramitia</taxon>
        <taxon>Eutetramitia</taxon>
        <taxon>Acrasidae</taxon>
        <taxon>Acrasis</taxon>
    </lineage>
</organism>
<evidence type="ECO:0000259" key="11">
    <source>
        <dbReference type="PROSITE" id="PS50892"/>
    </source>
</evidence>
<evidence type="ECO:0000256" key="5">
    <source>
        <dbReference type="ARBA" id="ARBA00022989"/>
    </source>
</evidence>
<dbReference type="AlphaFoldDB" id="A0AAW2YP51"/>
<feature type="domain" description="Longin" evidence="10">
    <location>
        <begin position="1"/>
        <end position="94"/>
    </location>
</feature>
<dbReference type="PANTHER" id="PTHR21136">
    <property type="entry name" value="SNARE PROTEINS"/>
    <property type="match status" value="1"/>
</dbReference>
<evidence type="ECO:0000313" key="13">
    <source>
        <dbReference type="Proteomes" id="UP001431209"/>
    </source>
</evidence>
<name>A0AAW2YP51_9EUKA</name>
<dbReference type="FunFam" id="1.20.5.110:FF:000004">
    <property type="entry name" value="Vesicle-associated membrane protein 7"/>
    <property type="match status" value="1"/>
</dbReference>
<reference evidence="12 13" key="1">
    <citation type="submission" date="2024-03" db="EMBL/GenBank/DDBJ databases">
        <title>The Acrasis kona genome and developmental transcriptomes reveal deep origins of eukaryotic multicellular pathways.</title>
        <authorList>
            <person name="Sheikh S."/>
            <person name="Fu C.-J."/>
            <person name="Brown M.W."/>
            <person name="Baldauf S.L."/>
        </authorList>
    </citation>
    <scope>NUCLEOTIDE SEQUENCE [LARGE SCALE GENOMIC DNA]</scope>
    <source>
        <strain evidence="12 13">ATCC MYA-3509</strain>
    </source>
</reference>
<evidence type="ECO:0000313" key="12">
    <source>
        <dbReference type="EMBL" id="KAL0478726.1"/>
    </source>
</evidence>
<evidence type="ECO:0000256" key="9">
    <source>
        <dbReference type="SAM" id="Phobius"/>
    </source>
</evidence>
<keyword evidence="2" id="KW-0813">Transport</keyword>
<dbReference type="EMBL" id="JAOPGA020000460">
    <property type="protein sequence ID" value="KAL0478726.1"/>
    <property type="molecule type" value="Genomic_DNA"/>
</dbReference>
<dbReference type="Gene3D" id="3.30.450.50">
    <property type="entry name" value="Longin domain"/>
    <property type="match status" value="1"/>
</dbReference>
<gene>
    <name evidence="12" type="ORF">AKO1_008270</name>
</gene>
<sequence length="232" mass="25775">MPILYANIVEAAGTVKGQYPAKEKDTNFSEVILNKIVPRVEATNHKRTLTQKQYEYHYKYSGAFIYFCVAENASKRVCWAFIDDVEELFLKTPGISPSKVTKVLEERIKFYNNPANDKVAALQNKVDEVREVMIDNLDQILDRGEKMDVLVDKTNELQQGAGEFRKGTRKVKRAMLVRVIVLVIILVVIILIVAIALGLGLGLGLGIPASRIIPIITTTAAPTTTTAPVALF</sequence>
<evidence type="ECO:0000259" key="10">
    <source>
        <dbReference type="PROSITE" id="PS50859"/>
    </source>
</evidence>
<evidence type="ECO:0000256" key="3">
    <source>
        <dbReference type="ARBA" id="ARBA00022692"/>
    </source>
</evidence>
<dbReference type="PROSITE" id="PS50859">
    <property type="entry name" value="LONGIN"/>
    <property type="match status" value="1"/>
</dbReference>
<proteinExistence type="inferred from homology"/>
<dbReference type="Pfam" id="PF00957">
    <property type="entry name" value="Synaptobrevin"/>
    <property type="match status" value="1"/>
</dbReference>
<evidence type="ECO:0000256" key="1">
    <source>
        <dbReference type="ARBA" id="ARBA00008025"/>
    </source>
</evidence>
<dbReference type="InterPro" id="IPR010908">
    <property type="entry name" value="Longin_dom"/>
</dbReference>
<dbReference type="Proteomes" id="UP001431209">
    <property type="component" value="Unassembled WGS sequence"/>
</dbReference>
<comment type="subcellular location">
    <subcellularLocation>
        <location evidence="7">Endomembrane system</location>
        <topology evidence="7">Single-pass type IV membrane protein</topology>
    </subcellularLocation>
</comment>
<keyword evidence="6 9" id="KW-0472">Membrane</keyword>
<dbReference type="Gene3D" id="1.20.5.110">
    <property type="match status" value="1"/>
</dbReference>
<evidence type="ECO:0000256" key="4">
    <source>
        <dbReference type="ARBA" id="ARBA00022927"/>
    </source>
</evidence>